<feature type="compositionally biased region" description="Low complexity" evidence="1">
    <location>
        <begin position="251"/>
        <end position="264"/>
    </location>
</feature>
<gene>
    <name evidence="5" type="ORF">F503_04306</name>
</gene>
<dbReference type="PANTHER" id="PTHR10334">
    <property type="entry name" value="CYSTEINE-RICH SECRETORY PROTEIN-RELATED"/>
    <property type="match status" value="1"/>
</dbReference>
<feature type="region of interest" description="Disordered" evidence="1">
    <location>
        <begin position="239"/>
        <end position="269"/>
    </location>
</feature>
<dbReference type="HOGENOM" id="CLU_035730_6_2_1"/>
<keyword evidence="3" id="KW-0732">Signal</keyword>
<reference evidence="5 6" key="1">
    <citation type="journal article" date="2013" name="BMC Genomics">
        <title>The genome and transcriptome of the pine saprophyte Ophiostoma piceae, and a comparison with the bark beetle-associated pine pathogen Grosmannia clavigera.</title>
        <authorList>
            <person name="Haridas S."/>
            <person name="Wang Y."/>
            <person name="Lim L."/>
            <person name="Massoumi Alamouti S."/>
            <person name="Jackman S."/>
            <person name="Docking R."/>
            <person name="Robertson G."/>
            <person name="Birol I."/>
            <person name="Bohlmann J."/>
            <person name="Breuil C."/>
        </authorList>
    </citation>
    <scope>NUCLEOTIDE SEQUENCE [LARGE SCALE GENOMIC DNA]</scope>
    <source>
        <strain evidence="5 6">UAMH 11346</strain>
    </source>
</reference>
<name>S3C5G0_OPHP1</name>
<dbReference type="STRING" id="1262450.S3C5G0"/>
<feature type="transmembrane region" description="Helical" evidence="2">
    <location>
        <begin position="278"/>
        <end position="299"/>
    </location>
</feature>
<dbReference type="VEuPathDB" id="FungiDB:F503_04306"/>
<dbReference type="Gene3D" id="3.40.33.10">
    <property type="entry name" value="CAP"/>
    <property type="match status" value="1"/>
</dbReference>
<dbReference type="Pfam" id="PF00188">
    <property type="entry name" value="CAP"/>
    <property type="match status" value="1"/>
</dbReference>
<dbReference type="AlphaFoldDB" id="S3C5G0"/>
<dbReference type="OMA" id="WRTINIV"/>
<dbReference type="EMBL" id="KE148148">
    <property type="protein sequence ID" value="EPE08719.1"/>
    <property type="molecule type" value="Genomic_DNA"/>
</dbReference>
<evidence type="ECO:0000256" key="3">
    <source>
        <dbReference type="SAM" id="SignalP"/>
    </source>
</evidence>
<feature type="chain" id="PRO_5004507035" evidence="3">
    <location>
        <begin position="22"/>
        <end position="305"/>
    </location>
</feature>
<dbReference type="eggNOG" id="KOG3017">
    <property type="taxonomic scope" value="Eukaryota"/>
</dbReference>
<keyword evidence="6" id="KW-1185">Reference proteome</keyword>
<protein>
    <submittedName>
        <fullName evidence="5">Scp-like extracellular protein</fullName>
    </submittedName>
</protein>
<proteinExistence type="predicted"/>
<evidence type="ECO:0000313" key="5">
    <source>
        <dbReference type="EMBL" id="EPE08719.1"/>
    </source>
</evidence>
<dbReference type="PRINTS" id="PR00837">
    <property type="entry name" value="V5TPXLIKE"/>
</dbReference>
<dbReference type="Proteomes" id="UP000016923">
    <property type="component" value="Unassembled WGS sequence"/>
</dbReference>
<keyword evidence="2" id="KW-0812">Transmembrane</keyword>
<accession>S3C5G0</accession>
<sequence length="305" mass="32184">MRSLRLITLSLAAVVLRLACAASIPSPSHTAIFDPGAQKAAARTTSSTPAITPEPQPPDTFDGLAISKRETTAAARTVTVAAVLPSTAPEYSSYSLFTSAVLNSTNFFRRDHNATVATWNATLAKFADDYLANDTDCTFAHSGGPYGENLAVGYQSVHGAIDGWGNERREYNFKNPGFTEETGHFSQLVWKTSVTVGCGRRLCGGKAQGEKSTGWFLACEYWPRGNIIGQFAEEVQKQAAQATGGAGSGTGNSSNSGNNNAGSSPAAEEYGSRPSSGVIIGAMVVLFIITAAFIVDVRVNIQDRD</sequence>
<keyword evidence="2" id="KW-0472">Membrane</keyword>
<dbReference type="SMART" id="SM00198">
    <property type="entry name" value="SCP"/>
    <property type="match status" value="1"/>
</dbReference>
<dbReference type="PROSITE" id="PS01009">
    <property type="entry name" value="CRISP_1"/>
    <property type="match status" value="1"/>
</dbReference>
<dbReference type="InterPro" id="IPR035940">
    <property type="entry name" value="CAP_sf"/>
</dbReference>
<dbReference type="SUPFAM" id="SSF55797">
    <property type="entry name" value="PR-1-like"/>
    <property type="match status" value="1"/>
</dbReference>
<evidence type="ECO:0000313" key="6">
    <source>
        <dbReference type="Proteomes" id="UP000016923"/>
    </source>
</evidence>
<evidence type="ECO:0000256" key="1">
    <source>
        <dbReference type="SAM" id="MobiDB-lite"/>
    </source>
</evidence>
<dbReference type="InterPro" id="IPR001283">
    <property type="entry name" value="CRISP-related"/>
</dbReference>
<dbReference type="InterPro" id="IPR018244">
    <property type="entry name" value="Allrgn_V5/Tpx1_CS"/>
</dbReference>
<dbReference type="OrthoDB" id="337038at2759"/>
<evidence type="ECO:0000259" key="4">
    <source>
        <dbReference type="SMART" id="SM00198"/>
    </source>
</evidence>
<organism evidence="5 6">
    <name type="scientific">Ophiostoma piceae (strain UAMH 11346)</name>
    <name type="common">Sap stain fungus</name>
    <dbReference type="NCBI Taxonomy" id="1262450"/>
    <lineage>
        <taxon>Eukaryota</taxon>
        <taxon>Fungi</taxon>
        <taxon>Dikarya</taxon>
        <taxon>Ascomycota</taxon>
        <taxon>Pezizomycotina</taxon>
        <taxon>Sordariomycetes</taxon>
        <taxon>Sordariomycetidae</taxon>
        <taxon>Ophiostomatales</taxon>
        <taxon>Ophiostomataceae</taxon>
        <taxon>Ophiostoma</taxon>
    </lineage>
</organism>
<keyword evidence="2" id="KW-1133">Transmembrane helix</keyword>
<evidence type="ECO:0000256" key="2">
    <source>
        <dbReference type="SAM" id="Phobius"/>
    </source>
</evidence>
<dbReference type="GO" id="GO:0005576">
    <property type="term" value="C:extracellular region"/>
    <property type="evidence" value="ECO:0007669"/>
    <property type="project" value="InterPro"/>
</dbReference>
<feature type="domain" description="SCP" evidence="4">
    <location>
        <begin position="96"/>
        <end position="229"/>
    </location>
</feature>
<dbReference type="InterPro" id="IPR014044">
    <property type="entry name" value="CAP_dom"/>
</dbReference>
<feature type="signal peptide" evidence="3">
    <location>
        <begin position="1"/>
        <end position="21"/>
    </location>
</feature>